<protein>
    <submittedName>
        <fullName evidence="1">Uncharacterized protein</fullName>
    </submittedName>
</protein>
<sequence>MRPSIPSQTPSLMAFPKQRRFASRLERCNILIHQASTKDSLDWDSDSVP</sequence>
<organism evidence="1 2">
    <name type="scientific">Camellia sinensis</name>
    <name type="common">Tea plant</name>
    <name type="synonym">Thea sinensis</name>
    <dbReference type="NCBI Taxonomy" id="4442"/>
    <lineage>
        <taxon>Eukaryota</taxon>
        <taxon>Viridiplantae</taxon>
        <taxon>Streptophyta</taxon>
        <taxon>Embryophyta</taxon>
        <taxon>Tracheophyta</taxon>
        <taxon>Spermatophyta</taxon>
        <taxon>Magnoliopsida</taxon>
        <taxon>eudicotyledons</taxon>
        <taxon>Gunneridae</taxon>
        <taxon>Pentapetalae</taxon>
        <taxon>asterids</taxon>
        <taxon>Ericales</taxon>
        <taxon>Theaceae</taxon>
        <taxon>Camellia</taxon>
    </lineage>
</organism>
<proteinExistence type="predicted"/>
<gene>
    <name evidence="1" type="ORF">HYC85_028656</name>
</gene>
<evidence type="ECO:0000313" key="1">
    <source>
        <dbReference type="EMBL" id="KAF5932485.1"/>
    </source>
</evidence>
<dbReference type="EMBL" id="JACBKZ010000014">
    <property type="protein sequence ID" value="KAF5932485.1"/>
    <property type="molecule type" value="Genomic_DNA"/>
</dbReference>
<accession>A0A7J7FVV1</accession>
<evidence type="ECO:0000313" key="2">
    <source>
        <dbReference type="Proteomes" id="UP000593564"/>
    </source>
</evidence>
<keyword evidence="2" id="KW-1185">Reference proteome</keyword>
<name>A0A7J7FVV1_CAMSI</name>
<reference evidence="1 2" key="2">
    <citation type="submission" date="2020-07" db="EMBL/GenBank/DDBJ databases">
        <title>Genome assembly of wild tea tree DASZ reveals pedigree and selection history of tea varieties.</title>
        <authorList>
            <person name="Zhang W."/>
        </authorList>
    </citation>
    <scope>NUCLEOTIDE SEQUENCE [LARGE SCALE GENOMIC DNA]</scope>
    <source>
        <strain evidence="2">cv. G240</strain>
        <tissue evidence="1">Leaf</tissue>
    </source>
</reference>
<dbReference type="Proteomes" id="UP000593564">
    <property type="component" value="Unassembled WGS sequence"/>
</dbReference>
<dbReference type="AlphaFoldDB" id="A0A7J7FVV1"/>
<reference evidence="2" key="1">
    <citation type="journal article" date="2020" name="Nat. Commun.">
        <title>Genome assembly of wild tea tree DASZ reveals pedigree and selection history of tea varieties.</title>
        <authorList>
            <person name="Zhang W."/>
            <person name="Zhang Y."/>
            <person name="Qiu H."/>
            <person name="Guo Y."/>
            <person name="Wan H."/>
            <person name="Zhang X."/>
            <person name="Scossa F."/>
            <person name="Alseekh S."/>
            <person name="Zhang Q."/>
            <person name="Wang P."/>
            <person name="Xu L."/>
            <person name="Schmidt M.H."/>
            <person name="Jia X."/>
            <person name="Li D."/>
            <person name="Zhu A."/>
            <person name="Guo F."/>
            <person name="Chen W."/>
            <person name="Ni D."/>
            <person name="Usadel B."/>
            <person name="Fernie A.R."/>
            <person name="Wen W."/>
        </authorList>
    </citation>
    <scope>NUCLEOTIDE SEQUENCE [LARGE SCALE GENOMIC DNA]</scope>
    <source>
        <strain evidence="2">cv. G240</strain>
    </source>
</reference>
<comment type="caution">
    <text evidence="1">The sequence shown here is derived from an EMBL/GenBank/DDBJ whole genome shotgun (WGS) entry which is preliminary data.</text>
</comment>